<dbReference type="Ensembl" id="ENSPANT00000056612.2">
    <property type="protein sequence ID" value="ENSPANP00000031950.2"/>
    <property type="gene ID" value="ENSPANG00000017797.4"/>
</dbReference>
<evidence type="ECO:0000313" key="4">
    <source>
        <dbReference type="Proteomes" id="UP000028761"/>
    </source>
</evidence>
<reference evidence="3" key="2">
    <citation type="submission" date="2025-08" db="UniProtKB">
        <authorList>
            <consortium name="Ensembl"/>
        </authorList>
    </citation>
    <scope>IDENTIFICATION</scope>
</reference>
<sequence>MGTEESWCLLLCLALSGAAETMDLVQIPQAEALLHADCSGKEVTCEISHYFLQTRETTVETAACFMANVQVSGGGPSISMVMKTPIDAKNDAFWHPTLNLPLSPQGTVRTAVEFQVTTQTQSLTFLLGSSASLDCGFSMAPGLDLISVEWRLQHKGRGRGDLRLSDHHLSLPNSADHPAQHPSFPQSTTELGKRSSAAHPHL</sequence>
<organism evidence="3 4">
    <name type="scientific">Papio anubis</name>
    <name type="common">Olive baboon</name>
    <dbReference type="NCBI Taxonomy" id="9555"/>
    <lineage>
        <taxon>Eukaryota</taxon>
        <taxon>Metazoa</taxon>
        <taxon>Chordata</taxon>
        <taxon>Craniata</taxon>
        <taxon>Vertebrata</taxon>
        <taxon>Euteleostomi</taxon>
        <taxon>Mammalia</taxon>
        <taxon>Eutheria</taxon>
        <taxon>Euarchontoglires</taxon>
        <taxon>Primates</taxon>
        <taxon>Haplorrhini</taxon>
        <taxon>Catarrhini</taxon>
        <taxon>Cercopithecidae</taxon>
        <taxon>Cercopithecinae</taxon>
        <taxon>Papio</taxon>
    </lineage>
</organism>
<feature type="compositionally biased region" description="Basic and acidic residues" evidence="1">
    <location>
        <begin position="159"/>
        <end position="169"/>
    </location>
</feature>
<dbReference type="InterPro" id="IPR013783">
    <property type="entry name" value="Ig-like_fold"/>
</dbReference>
<proteinExistence type="predicted"/>
<keyword evidence="2" id="KW-0732">Signal</keyword>
<name>A0A2I3M8A6_PAPAN</name>
<dbReference type="Proteomes" id="UP000028761">
    <property type="component" value="Chromosome 9"/>
</dbReference>
<keyword evidence="4" id="KW-1185">Reference proteome</keyword>
<protein>
    <submittedName>
        <fullName evidence="3">TAP binding protein like</fullName>
    </submittedName>
</protein>
<gene>
    <name evidence="3" type="primary">TAPBPL</name>
</gene>
<dbReference type="ExpressionAtlas" id="A0A2I3M8A6">
    <property type="expression patterns" value="baseline"/>
</dbReference>
<dbReference type="AlphaFoldDB" id="A0A2I3M8A6"/>
<feature type="region of interest" description="Disordered" evidence="1">
    <location>
        <begin position="159"/>
        <end position="202"/>
    </location>
</feature>
<evidence type="ECO:0000256" key="2">
    <source>
        <dbReference type="SAM" id="SignalP"/>
    </source>
</evidence>
<accession>A0A2I3M8A6</accession>
<dbReference type="Bgee" id="ENSPANG00000017797">
    <property type="expression patterns" value="Expressed in pancreas and 63 other cell types or tissues"/>
</dbReference>
<evidence type="ECO:0000313" key="3">
    <source>
        <dbReference type="Ensembl" id="ENSPANP00000031950.2"/>
    </source>
</evidence>
<dbReference type="GeneTree" id="ENSGT00940000160453"/>
<dbReference type="Gene3D" id="2.60.40.10">
    <property type="entry name" value="Immunoglobulins"/>
    <property type="match status" value="1"/>
</dbReference>
<feature type="chain" id="PRO_5035179112" evidence="2">
    <location>
        <begin position="20"/>
        <end position="202"/>
    </location>
</feature>
<reference evidence="3" key="3">
    <citation type="submission" date="2025-09" db="UniProtKB">
        <authorList>
            <consortium name="Ensembl"/>
        </authorList>
    </citation>
    <scope>IDENTIFICATION</scope>
</reference>
<feature type="signal peptide" evidence="2">
    <location>
        <begin position="1"/>
        <end position="19"/>
    </location>
</feature>
<evidence type="ECO:0000256" key="1">
    <source>
        <dbReference type="SAM" id="MobiDB-lite"/>
    </source>
</evidence>
<reference evidence="3 4" key="1">
    <citation type="submission" date="2012-03" db="EMBL/GenBank/DDBJ databases">
        <title>Whole Genome Assembly of Papio anubis.</title>
        <authorList>
            <person name="Liu Y.L."/>
            <person name="Abraham K.A."/>
            <person name="Akbar H.A."/>
            <person name="Ali S.A."/>
            <person name="Anosike U.A."/>
            <person name="Aqrawi P.A."/>
            <person name="Arias F.A."/>
            <person name="Attaway T.A."/>
            <person name="Awwad R.A."/>
            <person name="Babu C.B."/>
            <person name="Bandaranaike D.B."/>
            <person name="Battles P.B."/>
            <person name="Bell A.B."/>
            <person name="Beltran B.B."/>
            <person name="Berhane-Mersha D.B."/>
            <person name="Bess C.B."/>
            <person name="Bickham C.B."/>
            <person name="Bolden T.B."/>
            <person name="Carter K.C."/>
            <person name="Chau D.C."/>
            <person name="Chavez A.C."/>
            <person name="Clerc-Blankenburg K.C."/>
            <person name="Coyle M.C."/>
            <person name="Dao M.D."/>
            <person name="Davila M.L.D."/>
            <person name="Davy-Carroll L.D."/>
            <person name="Denson S.D."/>
            <person name="Dinh H.D."/>
            <person name="Fernandez S.F."/>
            <person name="Fernando P.F."/>
            <person name="Forbes L.F."/>
            <person name="Francis C.F."/>
            <person name="Francisco L.F."/>
            <person name="Fu Q.F."/>
            <person name="Garcia-Iii R.G."/>
            <person name="Garrett T.G."/>
            <person name="Gross S.G."/>
            <person name="Gubbala S.G."/>
            <person name="Hirani K.H."/>
            <person name="Hogues M.H."/>
            <person name="Hollins B.H."/>
            <person name="Jackson L.J."/>
            <person name="Javaid M.J."/>
            <person name="Jhangiani S.J."/>
            <person name="Johnson A.J."/>
            <person name="Johnson B.J."/>
            <person name="Jones J.J."/>
            <person name="Joshi V.J."/>
            <person name="Kalu J.K."/>
            <person name="Khan N.K."/>
            <person name="Korchina V.K."/>
            <person name="Kovar C.K."/>
            <person name="Lago L.L."/>
            <person name="Lara F.L."/>
            <person name="Le T.-K.L."/>
            <person name="Lee S.L."/>
            <person name="Legall-Iii F.L."/>
            <person name="Lemon S.L."/>
            <person name="Liu J.L."/>
            <person name="Liu Y.-S.L."/>
            <person name="Liyanage D.L."/>
            <person name="Lopez J.L."/>
            <person name="Lorensuhewa L.L."/>
            <person name="Mata R.M."/>
            <person name="Mathew T.M."/>
            <person name="Mercado C.M."/>
            <person name="Mercado I.M."/>
            <person name="Morales K.M."/>
            <person name="Morgan M.M."/>
            <person name="Munidasa M.M."/>
            <person name="Ngo D.N."/>
            <person name="Nguyen L.N."/>
            <person name="Nguyen T.N."/>
            <person name="Nguyen N.N."/>
            <person name="Obregon M.O."/>
            <person name="Okwuonu G.O."/>
            <person name="Ongeri F.O."/>
            <person name="Onwere C.O."/>
            <person name="Osifeso I.O."/>
            <person name="Parra A.P."/>
            <person name="Patil S.P."/>
            <person name="Perez A.P."/>
            <person name="Perez Y.P."/>
            <person name="Pham C.P."/>
            <person name="Pu L.-L.P."/>
            <person name="Puazo M.P."/>
            <person name="Quiroz J.Q."/>
            <person name="Rouhana J.R."/>
            <person name="Ruiz M.R."/>
            <person name="Ruiz S.-J.R."/>
            <person name="Saada N.S."/>
            <person name="Santibanez J.S."/>
            <person name="Scheel M.S."/>
            <person name="Schneider B.S."/>
            <person name="Simmons D.S."/>
            <person name="Sisson I.S."/>
            <person name="Tang L.-Y.T."/>
            <person name="Thornton R.T."/>
            <person name="Tisius J.T."/>
            <person name="Toledanes G.T."/>
            <person name="Trejos Z.T."/>
            <person name="Usmani K.U."/>
            <person name="Varghese R.V."/>
            <person name="Vattathil S.V."/>
            <person name="Vee V.V."/>
            <person name="Walker D.W."/>
            <person name="Weissenberger G.W."/>
            <person name="White C.W."/>
            <person name="Williams A.W."/>
            <person name="Woodworth J.W."/>
            <person name="Wright R.W."/>
            <person name="Zhu Y.Z."/>
            <person name="Han Y.H."/>
            <person name="Newsham I.N."/>
            <person name="Nazareth L.N."/>
            <person name="Worley K.W."/>
            <person name="Muzny D.M."/>
            <person name="Rogers J.R."/>
            <person name="Gibbs R.G."/>
        </authorList>
    </citation>
    <scope>NUCLEOTIDE SEQUENCE [LARGE SCALE GENOMIC DNA]</scope>
</reference>